<name>A0A939C0U1_9ACTN</name>
<feature type="domain" description="Glutamyl/glutaminyl-tRNA synthetase class Ib catalytic" evidence="10">
    <location>
        <begin position="28"/>
        <end position="344"/>
    </location>
</feature>
<gene>
    <name evidence="8" type="primary">gltX</name>
    <name evidence="12" type="ORF">JL107_11490</name>
</gene>
<dbReference type="EC" id="6.1.1.17" evidence="8"/>
<dbReference type="SUPFAM" id="SSF48163">
    <property type="entry name" value="An anticodon-binding domain of class I aminoacyl-tRNA synthetases"/>
    <property type="match status" value="1"/>
</dbReference>
<dbReference type="PRINTS" id="PR00987">
    <property type="entry name" value="TRNASYNTHGLU"/>
</dbReference>
<feature type="short sequence motif" description="'HIGH' region" evidence="8">
    <location>
        <begin position="34"/>
        <end position="44"/>
    </location>
</feature>
<feature type="region of interest" description="Disordered" evidence="9">
    <location>
        <begin position="1"/>
        <end position="33"/>
    </location>
</feature>
<proteinExistence type="inferred from homology"/>
<evidence type="ECO:0000313" key="12">
    <source>
        <dbReference type="EMBL" id="MBM9477073.1"/>
    </source>
</evidence>
<dbReference type="AlphaFoldDB" id="A0A939C0U1"/>
<evidence type="ECO:0000256" key="3">
    <source>
        <dbReference type="ARBA" id="ARBA00022598"/>
    </source>
</evidence>
<evidence type="ECO:0000256" key="1">
    <source>
        <dbReference type="ARBA" id="ARBA00007894"/>
    </source>
</evidence>
<dbReference type="GO" id="GO:0008270">
    <property type="term" value="F:zinc ion binding"/>
    <property type="evidence" value="ECO:0007669"/>
    <property type="project" value="InterPro"/>
</dbReference>
<dbReference type="GO" id="GO:0004818">
    <property type="term" value="F:glutamate-tRNA ligase activity"/>
    <property type="evidence" value="ECO:0007669"/>
    <property type="project" value="UniProtKB-UniRule"/>
</dbReference>
<dbReference type="InterPro" id="IPR020751">
    <property type="entry name" value="aa-tRNA-synth_I_codon-bd_sub2"/>
</dbReference>
<dbReference type="InterPro" id="IPR020752">
    <property type="entry name" value="Glu-tRNA-synth_I_codon-bd_sub1"/>
</dbReference>
<dbReference type="Proteomes" id="UP000663801">
    <property type="component" value="Unassembled WGS sequence"/>
</dbReference>
<evidence type="ECO:0000256" key="8">
    <source>
        <dbReference type="HAMAP-Rule" id="MF_00022"/>
    </source>
</evidence>
<dbReference type="CDD" id="cd00808">
    <property type="entry name" value="GluRS_core"/>
    <property type="match status" value="1"/>
</dbReference>
<dbReference type="GO" id="GO:0005829">
    <property type="term" value="C:cytosol"/>
    <property type="evidence" value="ECO:0007669"/>
    <property type="project" value="TreeGrafter"/>
</dbReference>
<comment type="similarity">
    <text evidence="1 8">Belongs to the class-I aminoacyl-tRNA synthetase family. Glutamate--tRNA ligase type 1 subfamily.</text>
</comment>
<evidence type="ECO:0000256" key="2">
    <source>
        <dbReference type="ARBA" id="ARBA00022490"/>
    </source>
</evidence>
<dbReference type="InterPro" id="IPR000924">
    <property type="entry name" value="Glu/Gln-tRNA-synth"/>
</dbReference>
<keyword evidence="6 8" id="KW-0648">Protein biosynthesis</keyword>
<evidence type="ECO:0000259" key="11">
    <source>
        <dbReference type="Pfam" id="PF19269"/>
    </source>
</evidence>
<dbReference type="InterPro" id="IPR049940">
    <property type="entry name" value="GluQ/Sye"/>
</dbReference>
<dbReference type="GO" id="GO:0000049">
    <property type="term" value="F:tRNA binding"/>
    <property type="evidence" value="ECO:0007669"/>
    <property type="project" value="InterPro"/>
</dbReference>
<keyword evidence="2 8" id="KW-0963">Cytoplasm</keyword>
<feature type="compositionally biased region" description="Low complexity" evidence="9">
    <location>
        <begin position="1"/>
        <end position="14"/>
    </location>
</feature>
<dbReference type="Gene3D" id="3.40.50.620">
    <property type="entry name" value="HUPs"/>
    <property type="match status" value="1"/>
</dbReference>
<comment type="subunit">
    <text evidence="8">Monomer.</text>
</comment>
<dbReference type="SUPFAM" id="SSF52374">
    <property type="entry name" value="Nucleotidylyl transferase"/>
    <property type="match status" value="1"/>
</dbReference>
<keyword evidence="3 8" id="KW-0436">Ligase</keyword>
<evidence type="ECO:0000256" key="9">
    <source>
        <dbReference type="SAM" id="MobiDB-lite"/>
    </source>
</evidence>
<comment type="catalytic activity">
    <reaction evidence="8">
        <text>tRNA(Glu) + L-glutamate + ATP = L-glutamyl-tRNA(Glu) + AMP + diphosphate</text>
        <dbReference type="Rhea" id="RHEA:23540"/>
        <dbReference type="Rhea" id="RHEA-COMP:9663"/>
        <dbReference type="Rhea" id="RHEA-COMP:9680"/>
        <dbReference type="ChEBI" id="CHEBI:29985"/>
        <dbReference type="ChEBI" id="CHEBI:30616"/>
        <dbReference type="ChEBI" id="CHEBI:33019"/>
        <dbReference type="ChEBI" id="CHEBI:78442"/>
        <dbReference type="ChEBI" id="CHEBI:78520"/>
        <dbReference type="ChEBI" id="CHEBI:456215"/>
        <dbReference type="EC" id="6.1.1.17"/>
    </reaction>
</comment>
<comment type="function">
    <text evidence="8">Catalyzes the attachment of glutamate to tRNA(Glu) in a two-step reaction: glutamate is first activated by ATP to form Glu-AMP and then transferred to the acceptor end of tRNA(Glu).</text>
</comment>
<dbReference type="Gene3D" id="1.10.10.350">
    <property type="match status" value="1"/>
</dbReference>
<keyword evidence="7 8" id="KW-0030">Aminoacyl-tRNA synthetase</keyword>
<dbReference type="GO" id="GO:0005524">
    <property type="term" value="F:ATP binding"/>
    <property type="evidence" value="ECO:0007669"/>
    <property type="project" value="UniProtKB-UniRule"/>
</dbReference>
<dbReference type="RefSeq" id="WP_205257173.1">
    <property type="nucleotide sequence ID" value="NZ_BAAAPV010000001.1"/>
</dbReference>
<feature type="short sequence motif" description="'KMSKS' region" evidence="8">
    <location>
        <begin position="278"/>
        <end position="282"/>
    </location>
</feature>
<dbReference type="PANTHER" id="PTHR43311:SF2">
    <property type="entry name" value="GLUTAMATE--TRNA LIGASE, MITOCHONDRIAL-RELATED"/>
    <property type="match status" value="1"/>
</dbReference>
<accession>A0A939C0U1</accession>
<dbReference type="Pfam" id="PF00749">
    <property type="entry name" value="tRNA-synt_1c"/>
    <property type="match status" value="1"/>
</dbReference>
<evidence type="ECO:0000256" key="6">
    <source>
        <dbReference type="ARBA" id="ARBA00022917"/>
    </source>
</evidence>
<feature type="binding site" evidence="8">
    <location>
        <position position="281"/>
    </location>
    <ligand>
        <name>ATP</name>
        <dbReference type="ChEBI" id="CHEBI:30616"/>
    </ligand>
</feature>
<reference evidence="12" key="1">
    <citation type="submission" date="2021-01" db="EMBL/GenBank/DDBJ databases">
        <title>KCTC 19127 draft genome.</title>
        <authorList>
            <person name="An D."/>
        </authorList>
    </citation>
    <scope>NUCLEOTIDE SEQUENCE</scope>
    <source>
        <strain evidence="12">KCTC 19127</strain>
    </source>
</reference>
<dbReference type="InterPro" id="IPR008925">
    <property type="entry name" value="aa_tRNA-synth_I_cd-bd_sf"/>
</dbReference>
<dbReference type="InterPro" id="IPR020058">
    <property type="entry name" value="Glu/Gln-tRNA-synth_Ib_cat-dom"/>
</dbReference>
<keyword evidence="5 8" id="KW-0067">ATP-binding</keyword>
<dbReference type="PANTHER" id="PTHR43311">
    <property type="entry name" value="GLUTAMATE--TRNA LIGASE"/>
    <property type="match status" value="1"/>
</dbReference>
<dbReference type="InterPro" id="IPR014729">
    <property type="entry name" value="Rossmann-like_a/b/a_fold"/>
</dbReference>
<feature type="domain" description="Aminoacyl-tRNA synthetase class I anticodon-binding" evidence="11">
    <location>
        <begin position="361"/>
        <end position="510"/>
    </location>
</feature>
<dbReference type="InterPro" id="IPR033910">
    <property type="entry name" value="GluRS_core"/>
</dbReference>
<dbReference type="HAMAP" id="MF_00022">
    <property type="entry name" value="Glu_tRNA_synth_type1"/>
    <property type="match status" value="1"/>
</dbReference>
<sequence length="514" mass="55025">MTDTTAPSSSPAAAVQEGGVQPPTGRPVRARFCPSPTGTPHVGLARTALFNWAFARHHGGKLVFRIEDTDAARDSEESYTALLEAMRWLGLDWDEGPEVGGPDGPYRQSERTGIYADVAARLLAAGHLYESWSTAEEVTARHVAAGRDPKLGYDNADRSGDPASIAAARAAGRPPVLRLRMPDADITFTDMVRGPITFPAGTIPDPVLVRGTGEPLYTLTNPVDDALMGITHVLRGEDLLPSTPRQIALYAALIDIGVAGHTPEFGHMPFVTGEGNRKLSKRDPQSNLFQYRDDGFIREGMVNYLALLGWSLGADEDVFSPEQLVAAFDGRRISGNPARFDRKKAEAINGAHIRRLSPQDFAARLEEYLRHTGMLAADPDPARVALLAAAAPLVQERSALLSDAAAMLAFLLVEDAAFALDPAAAAKVLTAQSAPVLDAAISVVERIEPFDAAGLEDGLKAALVDDLGLKPRVAFGPVRVAVTGRTVSPPLYESMELLGRETSLRRLRAARVGL</sequence>
<evidence type="ECO:0000256" key="4">
    <source>
        <dbReference type="ARBA" id="ARBA00022741"/>
    </source>
</evidence>
<dbReference type="NCBIfam" id="TIGR00464">
    <property type="entry name" value="gltX_bact"/>
    <property type="match status" value="1"/>
</dbReference>
<dbReference type="EMBL" id="JAERWL010000009">
    <property type="protein sequence ID" value="MBM9477073.1"/>
    <property type="molecule type" value="Genomic_DNA"/>
</dbReference>
<dbReference type="GO" id="GO:0006424">
    <property type="term" value="P:glutamyl-tRNA aminoacylation"/>
    <property type="evidence" value="ECO:0007669"/>
    <property type="project" value="UniProtKB-UniRule"/>
</dbReference>
<evidence type="ECO:0000313" key="13">
    <source>
        <dbReference type="Proteomes" id="UP000663801"/>
    </source>
</evidence>
<keyword evidence="13" id="KW-1185">Reference proteome</keyword>
<evidence type="ECO:0000256" key="5">
    <source>
        <dbReference type="ARBA" id="ARBA00022840"/>
    </source>
</evidence>
<dbReference type="Pfam" id="PF19269">
    <property type="entry name" value="Anticodon_2"/>
    <property type="match status" value="1"/>
</dbReference>
<evidence type="ECO:0000259" key="10">
    <source>
        <dbReference type="Pfam" id="PF00749"/>
    </source>
</evidence>
<organism evidence="12 13">
    <name type="scientific">Nakamurella flavida</name>
    <dbReference type="NCBI Taxonomy" id="363630"/>
    <lineage>
        <taxon>Bacteria</taxon>
        <taxon>Bacillati</taxon>
        <taxon>Actinomycetota</taxon>
        <taxon>Actinomycetes</taxon>
        <taxon>Nakamurellales</taxon>
        <taxon>Nakamurellaceae</taxon>
        <taxon>Nakamurella</taxon>
    </lineage>
</organism>
<protein>
    <recommendedName>
        <fullName evidence="8">Glutamate--tRNA ligase</fullName>
        <ecNumber evidence="8">6.1.1.17</ecNumber>
    </recommendedName>
    <alternativeName>
        <fullName evidence="8">Glutamyl-tRNA synthetase</fullName>
        <shortName evidence="8">GluRS</shortName>
    </alternativeName>
</protein>
<comment type="subcellular location">
    <subcellularLocation>
        <location evidence="8">Cytoplasm</location>
    </subcellularLocation>
</comment>
<dbReference type="InterPro" id="IPR004527">
    <property type="entry name" value="Glu-tRNA-ligase_bac/mito"/>
</dbReference>
<evidence type="ECO:0000256" key="7">
    <source>
        <dbReference type="ARBA" id="ARBA00023146"/>
    </source>
</evidence>
<dbReference type="Gene3D" id="1.10.8.70">
    <property type="entry name" value="Glutamate-tRNA synthetase, class I, anticodon-binding domain 1"/>
    <property type="match status" value="1"/>
</dbReference>
<dbReference type="InterPro" id="IPR045462">
    <property type="entry name" value="aa-tRNA-synth_I_cd-bd"/>
</dbReference>
<comment type="caution">
    <text evidence="8">Lacks conserved residue(s) required for the propagation of feature annotation.</text>
</comment>
<comment type="caution">
    <text evidence="12">The sequence shown here is derived from an EMBL/GenBank/DDBJ whole genome shotgun (WGS) entry which is preliminary data.</text>
</comment>
<keyword evidence="4 8" id="KW-0547">Nucleotide-binding</keyword>